<protein>
    <recommendedName>
        <fullName evidence="4">Transposase</fullName>
    </recommendedName>
</protein>
<evidence type="ECO:0000313" key="3">
    <source>
        <dbReference type="Proteomes" id="UP000587524"/>
    </source>
</evidence>
<comment type="caution">
    <text evidence="2">The sequence shown here is derived from an EMBL/GenBank/DDBJ whole genome shotgun (WGS) entry which is preliminary data.</text>
</comment>
<proteinExistence type="predicted"/>
<keyword evidence="3" id="KW-1185">Reference proteome</keyword>
<accession>A0ABR6C3D6</accession>
<evidence type="ECO:0008006" key="4">
    <source>
        <dbReference type="Google" id="ProtNLM"/>
    </source>
</evidence>
<reference evidence="2 3" key="1">
    <citation type="submission" date="2020-08" db="EMBL/GenBank/DDBJ databases">
        <title>Genomic Encyclopedia of Type Strains, Phase IV (KMG-IV): sequencing the most valuable type-strain genomes for metagenomic binning, comparative biology and taxonomic classification.</title>
        <authorList>
            <person name="Goeker M."/>
        </authorList>
    </citation>
    <scope>NUCLEOTIDE SEQUENCE [LARGE SCALE GENOMIC DNA]</scope>
    <source>
        <strain evidence="2 3">DSM 17455</strain>
    </source>
</reference>
<organism evidence="2 3">
    <name type="scientific">Aminobacter ciceronei</name>
    <dbReference type="NCBI Taxonomy" id="150723"/>
    <lineage>
        <taxon>Bacteria</taxon>
        <taxon>Pseudomonadati</taxon>
        <taxon>Pseudomonadota</taxon>
        <taxon>Alphaproteobacteria</taxon>
        <taxon>Hyphomicrobiales</taxon>
        <taxon>Phyllobacteriaceae</taxon>
        <taxon>Aminobacter</taxon>
    </lineage>
</organism>
<gene>
    <name evidence="2" type="ORF">HNQ97_001486</name>
</gene>
<dbReference type="Proteomes" id="UP000587524">
    <property type="component" value="Unassembled WGS sequence"/>
</dbReference>
<sequence length="297" mass="32805">MTPVTPNAQAVVGTVEDLEAQTRIKAQKARKAIDTSFHHLAHDLLTARNWMDVSEAQNPGRQFGAAPTAAASALREEVSWQQPAAERPKRPLGLVVYDFMQQNPASNFYSGGPKAPDLPTLPKAAVFSAANYWLQTVGRRVDQRDATGPRETLCGDSRRASDDRPVLVFDDLLAFRTTAPCRNAHLRPDVPRDVRPFFWWRHALPACRVAAACDRRCHVAAKTPCGTLPARRRCGDKGECRHASNTSTVCRRLCSIQDRREFIASVPSDFDPVPAAPKRRRKPVVKPSAKTATATTH</sequence>
<dbReference type="EMBL" id="JACJHZ010000005">
    <property type="protein sequence ID" value="MBA9019495.1"/>
    <property type="molecule type" value="Genomic_DNA"/>
</dbReference>
<feature type="region of interest" description="Disordered" evidence="1">
    <location>
        <begin position="272"/>
        <end position="297"/>
    </location>
</feature>
<evidence type="ECO:0000256" key="1">
    <source>
        <dbReference type="SAM" id="MobiDB-lite"/>
    </source>
</evidence>
<evidence type="ECO:0000313" key="2">
    <source>
        <dbReference type="EMBL" id="MBA9019495.1"/>
    </source>
</evidence>
<name>A0ABR6C3D6_9HYPH</name>